<dbReference type="Pfam" id="PF01221">
    <property type="entry name" value="Dynein_light"/>
    <property type="match status" value="1"/>
</dbReference>
<comment type="similarity">
    <text evidence="10">Belongs to the dynein light chain family.</text>
</comment>
<organism evidence="11 12">
    <name type="scientific">Parascaris univalens</name>
    <name type="common">Nematode worm</name>
    <dbReference type="NCBI Taxonomy" id="6257"/>
    <lineage>
        <taxon>Eukaryota</taxon>
        <taxon>Metazoa</taxon>
        <taxon>Ecdysozoa</taxon>
        <taxon>Nematoda</taxon>
        <taxon>Chromadorea</taxon>
        <taxon>Rhabditida</taxon>
        <taxon>Spirurina</taxon>
        <taxon>Ascaridomorpha</taxon>
        <taxon>Ascaridoidea</taxon>
        <taxon>Ascarididae</taxon>
        <taxon>Parascaris</taxon>
    </lineage>
</organism>
<dbReference type="InterPro" id="IPR037177">
    <property type="entry name" value="DLC_sf"/>
</dbReference>
<keyword evidence="9" id="KW-0539">Nucleus</keyword>
<dbReference type="Gene3D" id="3.30.740.10">
    <property type="entry name" value="Protein Inhibitor Of Neuronal Nitric Oxide Synthase"/>
    <property type="match status" value="1"/>
</dbReference>
<keyword evidence="5 10" id="KW-0493">Microtubule</keyword>
<sequence length="134" mass="15483">ITNESTFMLVLFSDRLSTIDYLSLNRLRVIKECDRFSTSGEKLRMEERLKVNLTISKMPHDMEEDAIACAKIAVVKYQSKSDIAAFVREQFDKRYMPRWHCIVADDFGYSVVPDAMNYICFELGSYGVLLFKSG</sequence>
<evidence type="ECO:0000313" key="12">
    <source>
        <dbReference type="WBParaSite" id="PgR179_g002_t01"/>
    </source>
</evidence>
<keyword evidence="10" id="KW-0243">Dynein</keyword>
<keyword evidence="4 10" id="KW-0963">Cytoplasm</keyword>
<evidence type="ECO:0000256" key="7">
    <source>
        <dbReference type="ARBA" id="ARBA00022927"/>
    </source>
</evidence>
<dbReference type="GO" id="GO:0005868">
    <property type="term" value="C:cytoplasmic dynein complex"/>
    <property type="evidence" value="ECO:0007669"/>
    <property type="project" value="TreeGrafter"/>
</dbReference>
<keyword evidence="3" id="KW-0813">Transport</keyword>
<dbReference type="GO" id="GO:0005634">
    <property type="term" value="C:nucleus"/>
    <property type="evidence" value="ECO:0007669"/>
    <property type="project" value="UniProtKB-SubCell"/>
</dbReference>
<evidence type="ECO:0000256" key="5">
    <source>
        <dbReference type="ARBA" id="ARBA00022701"/>
    </source>
</evidence>
<dbReference type="InterPro" id="IPR001372">
    <property type="entry name" value="Dynein_light_chain_typ-1/2"/>
</dbReference>
<dbReference type="PANTHER" id="PTHR11886:SF35">
    <property type="entry name" value="DYNEIN LIGHT CHAIN"/>
    <property type="match status" value="1"/>
</dbReference>
<keyword evidence="11" id="KW-1185">Reference proteome</keyword>
<proteinExistence type="inferred from homology"/>
<dbReference type="SUPFAM" id="SSF54648">
    <property type="entry name" value="DLC"/>
    <property type="match status" value="1"/>
</dbReference>
<dbReference type="GO" id="GO:0045505">
    <property type="term" value="F:dynein intermediate chain binding"/>
    <property type="evidence" value="ECO:0007669"/>
    <property type="project" value="TreeGrafter"/>
</dbReference>
<accession>A0A915CI08</accession>
<name>A0A915CI08_PARUN</name>
<evidence type="ECO:0000256" key="9">
    <source>
        <dbReference type="ARBA" id="ARBA00023242"/>
    </source>
</evidence>
<dbReference type="GO" id="GO:0015031">
    <property type="term" value="P:protein transport"/>
    <property type="evidence" value="ECO:0007669"/>
    <property type="project" value="UniProtKB-KW"/>
</dbReference>
<keyword evidence="6" id="KW-0509">mRNA transport</keyword>
<dbReference type="GO" id="GO:0007017">
    <property type="term" value="P:microtubule-based process"/>
    <property type="evidence" value="ECO:0007669"/>
    <property type="project" value="InterPro"/>
</dbReference>
<evidence type="ECO:0000256" key="8">
    <source>
        <dbReference type="ARBA" id="ARBA00023212"/>
    </source>
</evidence>
<evidence type="ECO:0000256" key="10">
    <source>
        <dbReference type="RuleBase" id="RU365010"/>
    </source>
</evidence>
<dbReference type="SMART" id="SM01375">
    <property type="entry name" value="Dynein_light"/>
    <property type="match status" value="1"/>
</dbReference>
<dbReference type="AlphaFoldDB" id="A0A915CI08"/>
<evidence type="ECO:0000256" key="4">
    <source>
        <dbReference type="ARBA" id="ARBA00022490"/>
    </source>
</evidence>
<protein>
    <recommendedName>
        <fullName evidence="10">Dynein light chain</fullName>
    </recommendedName>
</protein>
<evidence type="ECO:0000256" key="6">
    <source>
        <dbReference type="ARBA" id="ARBA00022816"/>
    </source>
</evidence>
<dbReference type="Proteomes" id="UP000887569">
    <property type="component" value="Unplaced"/>
</dbReference>
<evidence type="ECO:0000256" key="1">
    <source>
        <dbReference type="ARBA" id="ARBA00004123"/>
    </source>
</evidence>
<dbReference type="PANTHER" id="PTHR11886">
    <property type="entry name" value="DYNEIN LIGHT CHAIN"/>
    <property type="match status" value="1"/>
</dbReference>
<evidence type="ECO:0000256" key="3">
    <source>
        <dbReference type="ARBA" id="ARBA00022448"/>
    </source>
</evidence>
<evidence type="ECO:0000256" key="2">
    <source>
        <dbReference type="ARBA" id="ARBA00004245"/>
    </source>
</evidence>
<dbReference type="WBParaSite" id="PgR179_g002_t01">
    <property type="protein sequence ID" value="PgR179_g002_t01"/>
    <property type="gene ID" value="PgR179_g002"/>
</dbReference>
<keyword evidence="7" id="KW-0653">Protein transport</keyword>
<keyword evidence="8 10" id="KW-0206">Cytoskeleton</keyword>
<dbReference type="GO" id="GO:0005874">
    <property type="term" value="C:microtubule"/>
    <property type="evidence" value="ECO:0007669"/>
    <property type="project" value="UniProtKB-KW"/>
</dbReference>
<evidence type="ECO:0000313" key="11">
    <source>
        <dbReference type="Proteomes" id="UP000887569"/>
    </source>
</evidence>
<reference evidence="12" key="1">
    <citation type="submission" date="2022-11" db="UniProtKB">
        <authorList>
            <consortium name="WormBaseParasite"/>
        </authorList>
    </citation>
    <scope>IDENTIFICATION</scope>
</reference>
<keyword evidence="10" id="KW-0505">Motor protein</keyword>
<comment type="subcellular location">
    <subcellularLocation>
        <location evidence="2 10">Cytoplasm</location>
        <location evidence="2 10">Cytoskeleton</location>
    </subcellularLocation>
    <subcellularLocation>
        <location evidence="1">Nucleus</location>
    </subcellularLocation>
</comment>
<dbReference type="GO" id="GO:0051028">
    <property type="term" value="P:mRNA transport"/>
    <property type="evidence" value="ECO:0007669"/>
    <property type="project" value="UniProtKB-KW"/>
</dbReference>
<dbReference type="FunFam" id="3.30.740.10:FF:000005">
    <property type="entry name" value="Dynein light chain"/>
    <property type="match status" value="1"/>
</dbReference>